<dbReference type="InterPro" id="IPR007373">
    <property type="entry name" value="Thiamin_PyroPKinase_B1-bd"/>
</dbReference>
<dbReference type="SUPFAM" id="SSF63999">
    <property type="entry name" value="Thiamin pyrophosphokinase, catalytic domain"/>
    <property type="match status" value="1"/>
</dbReference>
<dbReference type="CDD" id="cd07995">
    <property type="entry name" value="TPK"/>
    <property type="match status" value="1"/>
</dbReference>
<dbReference type="InterPro" id="IPR007371">
    <property type="entry name" value="TPK_catalytic"/>
</dbReference>
<dbReference type="GO" id="GO:0004788">
    <property type="term" value="F:thiamine diphosphokinase activity"/>
    <property type="evidence" value="ECO:0007669"/>
    <property type="project" value="UniProtKB-EC"/>
</dbReference>
<name>A0ABS8CMM0_9RHOB</name>
<sequence length="225" mass="23770">MTRMIVETASGITLVGGGPVSARDLKLALKLAPVSVAADGGADRMLAAGQRPGVIIGDLDSLSDQARRTVAPANLYHIPDQSSTDFDKALRSLSAPFILALGFSGGRSDHALAVLNSLVRHSRQPCLVLGPKDVSFALPAGRFEIALRPGDLFSLFPFARVCAQSEGLEWPLDPHVFAPDGFIGTSNRVTARRVRLQMAGNGMVAILPRARLRQAIAALSLSPRG</sequence>
<dbReference type="EC" id="2.7.6.2" evidence="5"/>
<dbReference type="InterPro" id="IPR036371">
    <property type="entry name" value="TPK_B1-bd_sf"/>
</dbReference>
<dbReference type="Proteomes" id="UP001198571">
    <property type="component" value="Unassembled WGS sequence"/>
</dbReference>
<keyword evidence="2" id="KW-0547">Nucleotide-binding</keyword>
<dbReference type="SUPFAM" id="SSF63862">
    <property type="entry name" value="Thiamin pyrophosphokinase, substrate-binding domain"/>
    <property type="match status" value="1"/>
</dbReference>
<evidence type="ECO:0000256" key="1">
    <source>
        <dbReference type="ARBA" id="ARBA00022679"/>
    </source>
</evidence>
<keyword evidence="1 7" id="KW-0808">Transferase</keyword>
<dbReference type="NCBIfam" id="TIGR01378">
    <property type="entry name" value="thi_PPkinase"/>
    <property type="match status" value="1"/>
</dbReference>
<dbReference type="SMART" id="SM00983">
    <property type="entry name" value="TPK_B1_binding"/>
    <property type="match status" value="1"/>
</dbReference>
<gene>
    <name evidence="7" type="ORF">H0485_11550</name>
</gene>
<dbReference type="EMBL" id="JACDXX010000009">
    <property type="protein sequence ID" value="MCB5410629.1"/>
    <property type="molecule type" value="Genomic_DNA"/>
</dbReference>
<dbReference type="Pfam" id="PF04265">
    <property type="entry name" value="TPK_B1_binding"/>
    <property type="match status" value="1"/>
</dbReference>
<evidence type="ECO:0000313" key="8">
    <source>
        <dbReference type="Proteomes" id="UP001198571"/>
    </source>
</evidence>
<evidence type="ECO:0000256" key="2">
    <source>
        <dbReference type="ARBA" id="ARBA00022741"/>
    </source>
</evidence>
<dbReference type="Gene3D" id="3.40.50.10240">
    <property type="entry name" value="Thiamin pyrophosphokinase, catalytic domain"/>
    <property type="match status" value="1"/>
</dbReference>
<protein>
    <recommendedName>
        <fullName evidence="5">Thiamine diphosphokinase</fullName>
        <ecNumber evidence="5">2.7.6.2</ecNumber>
    </recommendedName>
</protein>
<comment type="caution">
    <text evidence="7">The sequence shown here is derived from an EMBL/GenBank/DDBJ whole genome shotgun (WGS) entry which is preliminary data.</text>
</comment>
<evidence type="ECO:0000313" key="7">
    <source>
        <dbReference type="EMBL" id="MCB5410629.1"/>
    </source>
</evidence>
<reference evidence="7 8" key="1">
    <citation type="submission" date="2020-07" db="EMBL/GenBank/DDBJ databases">
        <title>Pseudogemmobacter sp. nov., isolated from poultry manure in Taiwan.</title>
        <authorList>
            <person name="Lin S.-Y."/>
            <person name="Tang Y.-S."/>
            <person name="Young C.-C."/>
        </authorList>
    </citation>
    <scope>NUCLEOTIDE SEQUENCE [LARGE SCALE GENOMIC DNA]</scope>
    <source>
        <strain evidence="7 8">CC-YST710</strain>
    </source>
</reference>
<evidence type="ECO:0000256" key="3">
    <source>
        <dbReference type="ARBA" id="ARBA00022777"/>
    </source>
</evidence>
<proteinExistence type="predicted"/>
<evidence type="ECO:0000256" key="4">
    <source>
        <dbReference type="ARBA" id="ARBA00022840"/>
    </source>
</evidence>
<accession>A0ABS8CMM0</accession>
<dbReference type="PANTHER" id="PTHR13622:SF8">
    <property type="entry name" value="THIAMIN PYROPHOSPHOKINASE 1"/>
    <property type="match status" value="1"/>
</dbReference>
<keyword evidence="8" id="KW-1185">Reference proteome</keyword>
<evidence type="ECO:0000256" key="5">
    <source>
        <dbReference type="NCBIfam" id="TIGR01378"/>
    </source>
</evidence>
<keyword evidence="4" id="KW-0067">ATP-binding</keyword>
<dbReference type="InterPro" id="IPR006282">
    <property type="entry name" value="Thi_PPkinase"/>
</dbReference>
<dbReference type="Pfam" id="PF04263">
    <property type="entry name" value="TPK_catalytic"/>
    <property type="match status" value="1"/>
</dbReference>
<dbReference type="PANTHER" id="PTHR13622">
    <property type="entry name" value="THIAMIN PYROPHOSPHOKINASE"/>
    <property type="match status" value="1"/>
</dbReference>
<keyword evidence="3" id="KW-0418">Kinase</keyword>
<dbReference type="InterPro" id="IPR036759">
    <property type="entry name" value="TPK_catalytic_sf"/>
</dbReference>
<evidence type="ECO:0000259" key="6">
    <source>
        <dbReference type="SMART" id="SM00983"/>
    </source>
</evidence>
<feature type="domain" description="Thiamin pyrophosphokinase thiamin-binding" evidence="6">
    <location>
        <begin position="141"/>
        <end position="205"/>
    </location>
</feature>
<organism evidence="7 8">
    <name type="scientific">Pseudogemmobacter faecipullorum</name>
    <dbReference type="NCBI Taxonomy" id="2755041"/>
    <lineage>
        <taxon>Bacteria</taxon>
        <taxon>Pseudomonadati</taxon>
        <taxon>Pseudomonadota</taxon>
        <taxon>Alphaproteobacteria</taxon>
        <taxon>Rhodobacterales</taxon>
        <taxon>Paracoccaceae</taxon>
        <taxon>Pseudogemmobacter</taxon>
    </lineage>
</organism>